<name>A0AAE0ACU6_9ROSI</name>
<accession>A0AAE0ACU6</accession>
<evidence type="ECO:0000313" key="1">
    <source>
        <dbReference type="EMBL" id="KAK3211590.1"/>
    </source>
</evidence>
<dbReference type="EMBL" id="JANJYJ010000005">
    <property type="protein sequence ID" value="KAK3211590.1"/>
    <property type="molecule type" value="Genomic_DNA"/>
</dbReference>
<evidence type="ECO:0000313" key="2">
    <source>
        <dbReference type="Proteomes" id="UP001281410"/>
    </source>
</evidence>
<comment type="caution">
    <text evidence="1">The sequence shown here is derived from an EMBL/GenBank/DDBJ whole genome shotgun (WGS) entry which is preliminary data.</text>
</comment>
<evidence type="ECO:0008006" key="3">
    <source>
        <dbReference type="Google" id="ProtNLM"/>
    </source>
</evidence>
<organism evidence="1 2">
    <name type="scientific">Dipteronia sinensis</name>
    <dbReference type="NCBI Taxonomy" id="43782"/>
    <lineage>
        <taxon>Eukaryota</taxon>
        <taxon>Viridiplantae</taxon>
        <taxon>Streptophyta</taxon>
        <taxon>Embryophyta</taxon>
        <taxon>Tracheophyta</taxon>
        <taxon>Spermatophyta</taxon>
        <taxon>Magnoliopsida</taxon>
        <taxon>eudicotyledons</taxon>
        <taxon>Gunneridae</taxon>
        <taxon>Pentapetalae</taxon>
        <taxon>rosids</taxon>
        <taxon>malvids</taxon>
        <taxon>Sapindales</taxon>
        <taxon>Sapindaceae</taxon>
        <taxon>Hippocastanoideae</taxon>
        <taxon>Acereae</taxon>
        <taxon>Dipteronia</taxon>
    </lineage>
</organism>
<proteinExistence type="predicted"/>
<gene>
    <name evidence="1" type="ORF">Dsin_016296</name>
</gene>
<protein>
    <recommendedName>
        <fullName evidence="3">DDE Tnp4 domain-containing protein</fullName>
    </recommendedName>
</protein>
<keyword evidence="2" id="KW-1185">Reference proteome</keyword>
<sequence>MLRSGLIAPYREVRYHLKEYSSHPPENSQKLSNLRHASLRNAIERAFGVLKKRSPIIGSTTKPNYSTNTQSSIILACRILHNYLMGVDPDENLIEEVDNDISNELEDNDNELKESDDENVDENATEVCNNFMTIDEYATRGESIRDTLAFEMWRDYCIMNIAR</sequence>
<dbReference type="Proteomes" id="UP001281410">
    <property type="component" value="Unassembled WGS sequence"/>
</dbReference>
<dbReference type="InterPro" id="IPR006912">
    <property type="entry name" value="Harbinger_derived_prot"/>
</dbReference>
<dbReference type="Pfam" id="PF04827">
    <property type="entry name" value="Plant_tran"/>
    <property type="match status" value="1"/>
</dbReference>
<dbReference type="AlphaFoldDB" id="A0AAE0ACU6"/>
<reference evidence="1" key="1">
    <citation type="journal article" date="2023" name="Plant J.">
        <title>Genome sequences and population genomics provide insights into the demographic history, inbreeding, and mutation load of two 'living fossil' tree species of Dipteronia.</title>
        <authorList>
            <person name="Feng Y."/>
            <person name="Comes H.P."/>
            <person name="Chen J."/>
            <person name="Zhu S."/>
            <person name="Lu R."/>
            <person name="Zhang X."/>
            <person name="Li P."/>
            <person name="Qiu J."/>
            <person name="Olsen K.M."/>
            <person name="Qiu Y."/>
        </authorList>
    </citation>
    <scope>NUCLEOTIDE SEQUENCE</scope>
    <source>
        <strain evidence="1">NBL</strain>
    </source>
</reference>